<dbReference type="InParanoid" id="A0A1Y2ARH9"/>
<dbReference type="PROSITE" id="PS50850">
    <property type="entry name" value="MFS"/>
    <property type="match status" value="1"/>
</dbReference>
<evidence type="ECO:0000259" key="10">
    <source>
        <dbReference type="PROSITE" id="PS50850"/>
    </source>
</evidence>
<dbReference type="PANTHER" id="PTHR48022">
    <property type="entry name" value="PLASTIDIC GLUCOSE TRANSPORTER 4"/>
    <property type="match status" value="1"/>
</dbReference>
<evidence type="ECO:0000256" key="5">
    <source>
        <dbReference type="ARBA" id="ARBA00022989"/>
    </source>
</evidence>
<keyword evidence="6 9" id="KW-0472">Membrane</keyword>
<dbReference type="FunFam" id="1.20.1250.20:FF:000078">
    <property type="entry name" value="MFS maltose transporter, putative"/>
    <property type="match status" value="1"/>
</dbReference>
<accession>A0A1Y2ARH9</accession>
<dbReference type="OrthoDB" id="6612291at2759"/>
<name>A0A1Y2ARH9_9TREE</name>
<comment type="similarity">
    <text evidence="2 8">Belongs to the major facilitator superfamily. Sugar transporter (TC 2.A.1.1) family.</text>
</comment>
<proteinExistence type="inferred from homology"/>
<feature type="transmembrane region" description="Helical" evidence="9">
    <location>
        <begin position="191"/>
        <end position="211"/>
    </location>
</feature>
<dbReference type="PROSITE" id="PS00216">
    <property type="entry name" value="SUGAR_TRANSPORT_1"/>
    <property type="match status" value="1"/>
</dbReference>
<feature type="transmembrane region" description="Helical" evidence="9">
    <location>
        <begin position="131"/>
        <end position="147"/>
    </location>
</feature>
<dbReference type="InterPro" id="IPR020846">
    <property type="entry name" value="MFS_dom"/>
</dbReference>
<dbReference type="Pfam" id="PF00083">
    <property type="entry name" value="Sugar_tr"/>
    <property type="match status" value="1"/>
</dbReference>
<keyword evidence="3 8" id="KW-0813">Transport</keyword>
<feature type="transmembrane region" description="Helical" evidence="9">
    <location>
        <begin position="159"/>
        <end position="179"/>
    </location>
</feature>
<evidence type="ECO:0000256" key="2">
    <source>
        <dbReference type="ARBA" id="ARBA00010992"/>
    </source>
</evidence>
<feature type="transmembrane region" description="Helical" evidence="9">
    <location>
        <begin position="101"/>
        <end position="119"/>
    </location>
</feature>
<comment type="catalytic activity">
    <reaction evidence="7">
        <text>myo-inositol(out) + H(+)(out) = myo-inositol(in) + H(+)(in)</text>
        <dbReference type="Rhea" id="RHEA:60364"/>
        <dbReference type="ChEBI" id="CHEBI:15378"/>
        <dbReference type="ChEBI" id="CHEBI:17268"/>
    </reaction>
</comment>
<dbReference type="InterPro" id="IPR036259">
    <property type="entry name" value="MFS_trans_sf"/>
</dbReference>
<evidence type="ECO:0000313" key="12">
    <source>
        <dbReference type="Proteomes" id="UP000193986"/>
    </source>
</evidence>
<evidence type="ECO:0000256" key="3">
    <source>
        <dbReference type="ARBA" id="ARBA00022448"/>
    </source>
</evidence>
<dbReference type="STRING" id="71784.A0A1Y2ARH9"/>
<evidence type="ECO:0000256" key="6">
    <source>
        <dbReference type="ARBA" id="ARBA00023136"/>
    </source>
</evidence>
<dbReference type="PANTHER" id="PTHR48022:SF2">
    <property type="entry name" value="PLASTIDIC GLUCOSE TRANSPORTER 4"/>
    <property type="match status" value="1"/>
</dbReference>
<feature type="transmembrane region" description="Helical" evidence="9">
    <location>
        <begin position="376"/>
        <end position="400"/>
    </location>
</feature>
<protein>
    <submittedName>
        <fullName evidence="11">General substrate transporter</fullName>
    </submittedName>
</protein>
<evidence type="ECO:0000256" key="8">
    <source>
        <dbReference type="RuleBase" id="RU003346"/>
    </source>
</evidence>
<dbReference type="InterPro" id="IPR005829">
    <property type="entry name" value="Sugar_transporter_CS"/>
</dbReference>
<evidence type="ECO:0000256" key="7">
    <source>
        <dbReference type="ARBA" id="ARBA00049119"/>
    </source>
</evidence>
<dbReference type="AlphaFoldDB" id="A0A1Y2ARH9"/>
<dbReference type="Proteomes" id="UP000193986">
    <property type="component" value="Unassembled WGS sequence"/>
</dbReference>
<evidence type="ECO:0000313" key="11">
    <source>
        <dbReference type="EMBL" id="ORY24565.1"/>
    </source>
</evidence>
<dbReference type="InterPro" id="IPR003663">
    <property type="entry name" value="Sugar/inositol_transpt"/>
</dbReference>
<gene>
    <name evidence="11" type="ORF">BCR39DRAFT_600456</name>
</gene>
<evidence type="ECO:0000256" key="1">
    <source>
        <dbReference type="ARBA" id="ARBA00004141"/>
    </source>
</evidence>
<feature type="transmembrane region" description="Helical" evidence="9">
    <location>
        <begin position="412"/>
        <end position="434"/>
    </location>
</feature>
<comment type="caution">
    <text evidence="11">The sequence shown here is derived from an EMBL/GenBank/DDBJ whole genome shotgun (WGS) entry which is preliminary data.</text>
</comment>
<organism evidence="11 12">
    <name type="scientific">Naematelia encephala</name>
    <dbReference type="NCBI Taxonomy" id="71784"/>
    <lineage>
        <taxon>Eukaryota</taxon>
        <taxon>Fungi</taxon>
        <taxon>Dikarya</taxon>
        <taxon>Basidiomycota</taxon>
        <taxon>Agaricomycotina</taxon>
        <taxon>Tremellomycetes</taxon>
        <taxon>Tremellales</taxon>
        <taxon>Naemateliaceae</taxon>
        <taxon>Naematelia</taxon>
    </lineage>
</organism>
<dbReference type="InterPro" id="IPR050360">
    <property type="entry name" value="MFS_Sugar_Transporters"/>
</dbReference>
<feature type="transmembrane region" description="Helical" evidence="9">
    <location>
        <begin position="346"/>
        <end position="364"/>
    </location>
</feature>
<dbReference type="EMBL" id="MCFC01000066">
    <property type="protein sequence ID" value="ORY24565.1"/>
    <property type="molecule type" value="Genomic_DNA"/>
</dbReference>
<dbReference type="GO" id="GO:0016020">
    <property type="term" value="C:membrane"/>
    <property type="evidence" value="ECO:0007669"/>
    <property type="project" value="UniProtKB-SubCell"/>
</dbReference>
<comment type="subcellular location">
    <subcellularLocation>
        <location evidence="1">Membrane</location>
        <topology evidence="1">Multi-pass membrane protein</topology>
    </subcellularLocation>
</comment>
<keyword evidence="4 9" id="KW-0812">Transmembrane</keyword>
<dbReference type="InterPro" id="IPR005828">
    <property type="entry name" value="MFS_sugar_transport-like"/>
</dbReference>
<reference evidence="11 12" key="1">
    <citation type="submission" date="2016-07" db="EMBL/GenBank/DDBJ databases">
        <title>Pervasive Adenine N6-methylation of Active Genes in Fungi.</title>
        <authorList>
            <consortium name="DOE Joint Genome Institute"/>
            <person name="Mondo S.J."/>
            <person name="Dannebaum R.O."/>
            <person name="Kuo R.C."/>
            <person name="Labutti K."/>
            <person name="Haridas S."/>
            <person name="Kuo A."/>
            <person name="Salamov A."/>
            <person name="Ahrendt S.R."/>
            <person name="Lipzen A."/>
            <person name="Sullivan W."/>
            <person name="Andreopoulos W.B."/>
            <person name="Clum A."/>
            <person name="Lindquist E."/>
            <person name="Daum C."/>
            <person name="Ramamoorthy G.K."/>
            <person name="Gryganskyi A."/>
            <person name="Culley D."/>
            <person name="Magnuson J.K."/>
            <person name="James T.Y."/>
            <person name="O'Malley M.A."/>
            <person name="Stajich J.E."/>
            <person name="Spatafora J.W."/>
            <person name="Visel A."/>
            <person name="Grigoriev I.V."/>
        </authorList>
    </citation>
    <scope>NUCLEOTIDE SEQUENCE [LARGE SCALE GENOMIC DNA]</scope>
    <source>
        <strain evidence="11 12">68-887.2</strain>
    </source>
</reference>
<evidence type="ECO:0000256" key="4">
    <source>
        <dbReference type="ARBA" id="ARBA00022692"/>
    </source>
</evidence>
<dbReference type="NCBIfam" id="TIGR00879">
    <property type="entry name" value="SP"/>
    <property type="match status" value="1"/>
</dbReference>
<feature type="transmembrane region" description="Helical" evidence="9">
    <location>
        <begin position="21"/>
        <end position="39"/>
    </location>
</feature>
<keyword evidence="5 9" id="KW-1133">Transmembrane helix</keyword>
<dbReference type="SUPFAM" id="SSF103473">
    <property type="entry name" value="MFS general substrate transporter"/>
    <property type="match status" value="1"/>
</dbReference>
<feature type="domain" description="Major facilitator superfamily (MFS) profile" evidence="10">
    <location>
        <begin position="26"/>
        <end position="469"/>
    </location>
</feature>
<sequence length="539" mass="59740">MASQIKQFGNFCGLLYRKTPGIVWYTILLFNLSSLYLGYDQVMFSALQATPSFLKDFGEVKNDTTLLGAHQSSIMNSVPLVGKFLGCAVAAPINEKFGYKWTVFIGCFCQILGIVLEMATKNWGAFTAGRVLLYMAVGLGENVIPIYQAEVVLPQFRGFFGGVYLLGVAIGSLWASLSVRAISTRTDTKAWLIACCQQFPPGVLLLAGLWWCPPSPRWLMDKGRKEEAIQVLRRVRAKGPDQEEWIELEVSAIEESLEYDKSINTGTWLNLFQGNNLRRTLVCSMLWVGNNWTGNTFISTYATTLYIQLGLRAQAFNYSVIKACITIVMAIIGMLMIDKVGRRPTLIYGCAFQAIFLFIMGGIGVSANPTDSGLRMMVACIMLFKCAVVISLQFLGPVVTAEISSPSTRRKMFAFACCVDVVTAWGVSFSSPYMLSAQYANMGAKVAFIFAGVSTVFVFLCYFFVPELKGRSLEEIDELFAAKLWAWQFSSYKTRGLGRSVVEHYETGKSLDETKVEEIDEKTVQTDVEVAAVHTIGMS</sequence>
<feature type="transmembrane region" description="Helical" evidence="9">
    <location>
        <begin position="315"/>
        <end position="337"/>
    </location>
</feature>
<dbReference type="GO" id="GO:0005351">
    <property type="term" value="F:carbohydrate:proton symporter activity"/>
    <property type="evidence" value="ECO:0007669"/>
    <property type="project" value="TreeGrafter"/>
</dbReference>
<evidence type="ECO:0000256" key="9">
    <source>
        <dbReference type="SAM" id="Phobius"/>
    </source>
</evidence>
<feature type="transmembrane region" description="Helical" evidence="9">
    <location>
        <begin position="446"/>
        <end position="465"/>
    </location>
</feature>
<dbReference type="Gene3D" id="1.20.1250.20">
    <property type="entry name" value="MFS general substrate transporter like domains"/>
    <property type="match status" value="1"/>
</dbReference>
<keyword evidence="12" id="KW-1185">Reference proteome</keyword>